<keyword evidence="2" id="KW-0378">Hydrolase</keyword>
<reference evidence="2 3" key="1">
    <citation type="submission" date="2018-11" db="EMBL/GenBank/DDBJ databases">
        <title>Genomic Encyclopedia of Type Strains, Phase IV (KMG-IV): sequencing the most valuable type-strain genomes for metagenomic binning, comparative biology and taxonomic classification.</title>
        <authorList>
            <person name="Goeker M."/>
        </authorList>
    </citation>
    <scope>NUCLEOTIDE SEQUENCE [LARGE SCALE GENOMIC DNA]</scope>
    <source>
        <strain evidence="2 3">DSM 22027</strain>
    </source>
</reference>
<protein>
    <submittedName>
        <fullName evidence="2">Superfamily II DNA or RNA helicase</fullName>
    </submittedName>
</protein>
<dbReference type="EMBL" id="RJVA01000010">
    <property type="protein sequence ID" value="ROR01570.1"/>
    <property type="molecule type" value="Genomic_DNA"/>
</dbReference>
<evidence type="ECO:0000313" key="2">
    <source>
        <dbReference type="EMBL" id="ROR01570.1"/>
    </source>
</evidence>
<dbReference type="Proteomes" id="UP000276223">
    <property type="component" value="Unassembled WGS sequence"/>
</dbReference>
<dbReference type="GO" id="GO:0004386">
    <property type="term" value="F:helicase activity"/>
    <property type="evidence" value="ECO:0007669"/>
    <property type="project" value="UniProtKB-KW"/>
</dbReference>
<dbReference type="InterPro" id="IPR006935">
    <property type="entry name" value="Helicase/UvrB_N"/>
</dbReference>
<dbReference type="GO" id="GO:0005524">
    <property type="term" value="F:ATP binding"/>
    <property type="evidence" value="ECO:0007669"/>
    <property type="project" value="InterPro"/>
</dbReference>
<dbReference type="AlphaFoldDB" id="A0A3N1VI41"/>
<keyword evidence="2" id="KW-0347">Helicase</keyword>
<keyword evidence="2" id="KW-0547">Nucleotide-binding</keyword>
<keyword evidence="2" id="KW-0067">ATP-binding</keyword>
<feature type="domain" description="Helicase ATP-binding" evidence="1">
    <location>
        <begin position="131"/>
        <end position="297"/>
    </location>
</feature>
<keyword evidence="3" id="KW-1185">Reference proteome</keyword>
<sequence>MRKIHSFRYVDQGYRGYHNVHEGGDSPVAAKLLKIHVAEQIRFPVGDVSPQVIRKIQDRLVFTNPEYEQRHLRGEWIGGIPAQIHCLRKMGSSYVAPRGFLDQLLDLCRKFQQPYKIFDNRRLLDSVPMEFHGQLKEYQLQAAEEILERDAATLLGGYKSGKTVIALYVIAQRKQPTLVLIPRMDLLEGWLTKIVNFLQIPLEEIGLFVQGLHKMGNRITVAHTAEMMKVWRRVKNHVGFVVLDECQRSPAKVLTQLIPNFDSRYLLGLCNATQRYALLSRFVYLYLGDVVYTINEQDAREGRGILRAQVVARATGFDYPYQTREDYDPMLQALINDEERTRIIANDIEVELEAAEGPLVVVSGGDDHNAVLQAALRQRGIEAVIPECQWEDEAEGDSDEEGEANGDKVCACLNGFPQGPAVVLMKAEDLLRCYRHVTMEALFLAVPLFFKKNVTQALRALLMQSGANAGDGSAVESNGRRVKIYDYVDKKIGLFENYFRMRSYNYGVHPDVLLSGN</sequence>
<dbReference type="InterPro" id="IPR014001">
    <property type="entry name" value="Helicase_ATP-bd"/>
</dbReference>
<evidence type="ECO:0000313" key="3">
    <source>
        <dbReference type="Proteomes" id="UP000276223"/>
    </source>
</evidence>
<dbReference type="GO" id="GO:0016787">
    <property type="term" value="F:hydrolase activity"/>
    <property type="evidence" value="ECO:0007669"/>
    <property type="project" value="InterPro"/>
</dbReference>
<name>A0A3N1VI41_9BACT</name>
<dbReference type="GO" id="GO:0003677">
    <property type="term" value="F:DNA binding"/>
    <property type="evidence" value="ECO:0007669"/>
    <property type="project" value="InterPro"/>
</dbReference>
<comment type="caution">
    <text evidence="2">The sequence shown here is derived from an EMBL/GenBank/DDBJ whole genome shotgun (WGS) entry which is preliminary data.</text>
</comment>
<dbReference type="InterPro" id="IPR027417">
    <property type="entry name" value="P-loop_NTPase"/>
</dbReference>
<accession>A0A3N1VI41</accession>
<gene>
    <name evidence="2" type="ORF">EDC27_0749</name>
</gene>
<dbReference type="SUPFAM" id="SSF52540">
    <property type="entry name" value="P-loop containing nucleoside triphosphate hydrolases"/>
    <property type="match status" value="1"/>
</dbReference>
<organism evidence="2 3">
    <name type="scientific">Desulfosoma caldarium</name>
    <dbReference type="NCBI Taxonomy" id="610254"/>
    <lineage>
        <taxon>Bacteria</taxon>
        <taxon>Pseudomonadati</taxon>
        <taxon>Thermodesulfobacteriota</taxon>
        <taxon>Syntrophobacteria</taxon>
        <taxon>Syntrophobacterales</taxon>
        <taxon>Syntrophobacteraceae</taxon>
        <taxon>Desulfosoma</taxon>
    </lineage>
</organism>
<evidence type="ECO:0000259" key="1">
    <source>
        <dbReference type="SMART" id="SM00487"/>
    </source>
</evidence>
<proteinExistence type="predicted"/>
<dbReference type="Gene3D" id="3.40.50.300">
    <property type="entry name" value="P-loop containing nucleotide triphosphate hydrolases"/>
    <property type="match status" value="1"/>
</dbReference>
<dbReference type="OrthoDB" id="9804086at2"/>
<dbReference type="Pfam" id="PF04851">
    <property type="entry name" value="ResIII"/>
    <property type="match status" value="1"/>
</dbReference>
<dbReference type="RefSeq" id="WP_123289284.1">
    <property type="nucleotide sequence ID" value="NZ_RJVA01000010.1"/>
</dbReference>
<dbReference type="SMART" id="SM00487">
    <property type="entry name" value="DEXDc"/>
    <property type="match status" value="1"/>
</dbReference>